<evidence type="ECO:0000313" key="11">
    <source>
        <dbReference type="EMBL" id="GGF21646.1"/>
    </source>
</evidence>
<dbReference type="InterPro" id="IPR000795">
    <property type="entry name" value="T_Tr_GTP-bd_dom"/>
</dbReference>
<dbReference type="InterPro" id="IPR031157">
    <property type="entry name" value="G_TR_CS"/>
</dbReference>
<keyword evidence="6 9" id="KW-0342">GTP-binding</keyword>
<organism evidence="11 12">
    <name type="scientific">Aliidongia dinghuensis</name>
    <dbReference type="NCBI Taxonomy" id="1867774"/>
    <lineage>
        <taxon>Bacteria</taxon>
        <taxon>Pseudomonadati</taxon>
        <taxon>Pseudomonadota</taxon>
        <taxon>Alphaproteobacteria</taxon>
        <taxon>Rhodospirillales</taxon>
        <taxon>Dongiaceae</taxon>
        <taxon>Aliidongia</taxon>
    </lineage>
</organism>
<dbReference type="HAMAP" id="MF_00072">
    <property type="entry name" value="Rel_fac_3"/>
    <property type="match status" value="1"/>
</dbReference>
<dbReference type="EMBL" id="BMJQ01000007">
    <property type="protein sequence ID" value="GGF21646.1"/>
    <property type="molecule type" value="Genomic_DNA"/>
</dbReference>
<reference evidence="11" key="1">
    <citation type="journal article" date="2014" name="Int. J. Syst. Evol. Microbiol.">
        <title>Complete genome sequence of Corynebacterium casei LMG S-19264T (=DSM 44701T), isolated from a smear-ripened cheese.</title>
        <authorList>
            <consortium name="US DOE Joint Genome Institute (JGI-PGF)"/>
            <person name="Walter F."/>
            <person name="Albersmeier A."/>
            <person name="Kalinowski J."/>
            <person name="Ruckert C."/>
        </authorList>
    </citation>
    <scope>NUCLEOTIDE SEQUENCE</scope>
    <source>
        <strain evidence="11">CGMCC 1.15725</strain>
    </source>
</reference>
<gene>
    <name evidence="9 11" type="primary">prfC</name>
    <name evidence="11" type="ORF">GCM10011611_29650</name>
</gene>
<dbReference type="Proteomes" id="UP000646365">
    <property type="component" value="Unassembled WGS sequence"/>
</dbReference>
<dbReference type="FunFam" id="2.40.30.10:FF:000040">
    <property type="entry name" value="Peptide chain release factor 3"/>
    <property type="match status" value="1"/>
</dbReference>
<dbReference type="Gene3D" id="3.40.50.300">
    <property type="entry name" value="P-loop containing nucleotide triphosphate hydrolases"/>
    <property type="match status" value="1"/>
</dbReference>
<dbReference type="Pfam" id="PF16658">
    <property type="entry name" value="RF3_C"/>
    <property type="match status" value="1"/>
</dbReference>
<name>A0A8J2YTZ6_9PROT</name>
<dbReference type="InterPro" id="IPR041732">
    <property type="entry name" value="RF3_GTP-bd"/>
</dbReference>
<evidence type="ECO:0000256" key="7">
    <source>
        <dbReference type="ARBA" id="ARBA00025017"/>
    </source>
</evidence>
<evidence type="ECO:0000256" key="3">
    <source>
        <dbReference type="ARBA" id="ARBA00022490"/>
    </source>
</evidence>
<dbReference type="InterPro" id="IPR032090">
    <property type="entry name" value="RF3_C"/>
</dbReference>
<dbReference type="CDD" id="cd03689">
    <property type="entry name" value="RF3_II"/>
    <property type="match status" value="1"/>
</dbReference>
<protein>
    <recommendedName>
        <fullName evidence="8 9">Peptide chain release factor 3</fullName>
        <shortName evidence="9">RF-3</shortName>
    </recommendedName>
</protein>
<dbReference type="CDD" id="cd16259">
    <property type="entry name" value="RF3_III"/>
    <property type="match status" value="1"/>
</dbReference>
<keyword evidence="3 9" id="KW-0963">Cytoplasm</keyword>
<dbReference type="Gene3D" id="3.30.70.3280">
    <property type="entry name" value="Peptide chain release factor 3, domain III"/>
    <property type="match status" value="1"/>
</dbReference>
<dbReference type="PANTHER" id="PTHR43556">
    <property type="entry name" value="PEPTIDE CHAIN RELEASE FACTOR RF3"/>
    <property type="match status" value="1"/>
</dbReference>
<dbReference type="NCBIfam" id="TIGR00503">
    <property type="entry name" value="prfC"/>
    <property type="match status" value="1"/>
</dbReference>
<evidence type="ECO:0000256" key="2">
    <source>
        <dbReference type="ARBA" id="ARBA00009978"/>
    </source>
</evidence>
<dbReference type="Pfam" id="PF22042">
    <property type="entry name" value="EF-G_D2"/>
    <property type="match status" value="1"/>
</dbReference>
<evidence type="ECO:0000256" key="4">
    <source>
        <dbReference type="ARBA" id="ARBA00022741"/>
    </source>
</evidence>
<dbReference type="AlphaFoldDB" id="A0A8J2YTZ6"/>
<comment type="function">
    <text evidence="7 9">Increases the formation of ribosomal termination complexes and stimulates activities of RF-1 and RF-2. It binds guanine nucleotides and has strong preference for UGA stop codons. It may interact directly with the ribosome. The stimulation of RF-1 and RF-2 is significantly reduced by GTP and GDP, but not by GMP.</text>
</comment>
<dbReference type="InterPro" id="IPR004548">
    <property type="entry name" value="PrfC"/>
</dbReference>
<dbReference type="GO" id="GO:0003924">
    <property type="term" value="F:GTPase activity"/>
    <property type="evidence" value="ECO:0007669"/>
    <property type="project" value="InterPro"/>
</dbReference>
<dbReference type="NCBIfam" id="NF001964">
    <property type="entry name" value="PRK00741.1"/>
    <property type="match status" value="1"/>
</dbReference>
<dbReference type="PROSITE" id="PS51722">
    <property type="entry name" value="G_TR_2"/>
    <property type="match status" value="1"/>
</dbReference>
<keyword evidence="12" id="KW-1185">Reference proteome</keyword>
<dbReference type="PRINTS" id="PR00315">
    <property type="entry name" value="ELONGATNFCT"/>
</dbReference>
<dbReference type="SUPFAM" id="SSF52540">
    <property type="entry name" value="P-loop containing nucleoside triphosphate hydrolases"/>
    <property type="match status" value="1"/>
</dbReference>
<dbReference type="PROSITE" id="PS00301">
    <property type="entry name" value="G_TR_1"/>
    <property type="match status" value="1"/>
</dbReference>
<dbReference type="GO" id="GO:0016150">
    <property type="term" value="F:translation release factor activity, codon nonspecific"/>
    <property type="evidence" value="ECO:0007669"/>
    <property type="project" value="TreeGrafter"/>
</dbReference>
<feature type="binding site" evidence="9">
    <location>
        <begin position="23"/>
        <end position="30"/>
    </location>
    <ligand>
        <name>GTP</name>
        <dbReference type="ChEBI" id="CHEBI:37565"/>
    </ligand>
</feature>
<evidence type="ECO:0000256" key="6">
    <source>
        <dbReference type="ARBA" id="ARBA00023134"/>
    </source>
</evidence>
<dbReference type="GO" id="GO:0016149">
    <property type="term" value="F:translation release factor activity, codon specific"/>
    <property type="evidence" value="ECO:0007669"/>
    <property type="project" value="UniProtKB-UniRule"/>
</dbReference>
<dbReference type="RefSeq" id="WP_189047047.1">
    <property type="nucleotide sequence ID" value="NZ_BMJQ01000007.1"/>
</dbReference>
<dbReference type="InterPro" id="IPR053905">
    <property type="entry name" value="EF-G-like_DII"/>
</dbReference>
<reference evidence="11" key="2">
    <citation type="submission" date="2020-09" db="EMBL/GenBank/DDBJ databases">
        <authorList>
            <person name="Sun Q."/>
            <person name="Zhou Y."/>
        </authorList>
    </citation>
    <scope>NUCLEOTIDE SEQUENCE</scope>
    <source>
        <strain evidence="11">CGMCC 1.15725</strain>
    </source>
</reference>
<evidence type="ECO:0000256" key="9">
    <source>
        <dbReference type="HAMAP-Rule" id="MF_00072"/>
    </source>
</evidence>
<evidence type="ECO:0000313" key="12">
    <source>
        <dbReference type="Proteomes" id="UP000646365"/>
    </source>
</evidence>
<dbReference type="PANTHER" id="PTHR43556:SF2">
    <property type="entry name" value="PEPTIDE CHAIN RELEASE FACTOR RF3"/>
    <property type="match status" value="1"/>
</dbReference>
<dbReference type="GO" id="GO:0005829">
    <property type="term" value="C:cytosol"/>
    <property type="evidence" value="ECO:0007669"/>
    <property type="project" value="TreeGrafter"/>
</dbReference>
<sequence length="533" mass="59629">MSALSAPVADRHVANRRTFAIISHPDAGKTTLTEKLLLFGGAIQMAGEVKARGDSRRVRSDWMAVERERGISVSSAVMTFVYDGLTYNLLDTPGHQDFSEDTYRTLTAVDSAVMVIDAAKGIETQTRKLFEVCRLRDVPIITFVNKMDREARDPFDLMSEIEEQLALDVTPATWPIGMGRDFLGTYDILNDTLLLFDRGEGARVTEAVRCSGLDDPKLAELLPAHALAKLTEEVEMVRGLCPPFDVESYRAGHLTPVFFGSAINNFGVRELLGGVAELAPPPRPQPAEPRAIAPTETKVAGFVFKVQANMDPQHRDRVAFVRLCSGRFQRGMKLKHVRTGRMMAVQNPMFFLAQDRNLAEEAWPGDILGIPNHGTLRIGDTLTEGEELKVTGIPNFAPEILRRVRLDDPMKSKHLKRALEQMADEGVTRVFKPLIGTDWIVGVVGQLQIDVLAERIRAEYDLKMHFEQAPYETARWVSADDKTLMKRFLDEVRGSLAEDHDGAPVFMARNSWELNRTQQDWPDVKFSATREQG</sequence>
<dbReference type="InterPro" id="IPR005225">
    <property type="entry name" value="Small_GTP-bd"/>
</dbReference>
<comment type="subcellular location">
    <subcellularLocation>
        <location evidence="1 9">Cytoplasm</location>
    </subcellularLocation>
</comment>
<dbReference type="InterPro" id="IPR035647">
    <property type="entry name" value="EFG_III/V"/>
</dbReference>
<dbReference type="InterPro" id="IPR027417">
    <property type="entry name" value="P-loop_NTPase"/>
</dbReference>
<feature type="binding site" evidence="9">
    <location>
        <begin position="145"/>
        <end position="148"/>
    </location>
    <ligand>
        <name>GTP</name>
        <dbReference type="ChEBI" id="CHEBI:37565"/>
    </ligand>
</feature>
<keyword evidence="4 9" id="KW-0547">Nucleotide-binding</keyword>
<evidence type="ECO:0000256" key="1">
    <source>
        <dbReference type="ARBA" id="ARBA00004496"/>
    </source>
</evidence>
<dbReference type="CDD" id="cd04169">
    <property type="entry name" value="RF3"/>
    <property type="match status" value="1"/>
</dbReference>
<evidence type="ECO:0000256" key="5">
    <source>
        <dbReference type="ARBA" id="ARBA00022917"/>
    </source>
</evidence>
<comment type="caution">
    <text evidence="11">The sequence shown here is derived from an EMBL/GenBank/DDBJ whole genome shotgun (WGS) entry which is preliminary data.</text>
</comment>
<dbReference type="Pfam" id="PF00009">
    <property type="entry name" value="GTP_EFTU"/>
    <property type="match status" value="1"/>
</dbReference>
<dbReference type="NCBIfam" id="TIGR00231">
    <property type="entry name" value="small_GTP"/>
    <property type="match status" value="1"/>
</dbReference>
<keyword evidence="5 9" id="KW-0648">Protein biosynthesis</keyword>
<comment type="similarity">
    <text evidence="2 9">Belongs to the TRAFAC class translation factor GTPase superfamily. Classic translation factor GTPase family. PrfC subfamily.</text>
</comment>
<dbReference type="GO" id="GO:0006449">
    <property type="term" value="P:regulation of translational termination"/>
    <property type="evidence" value="ECO:0007669"/>
    <property type="project" value="UniProtKB-UniRule"/>
</dbReference>
<dbReference type="GO" id="GO:0005525">
    <property type="term" value="F:GTP binding"/>
    <property type="evidence" value="ECO:0007669"/>
    <property type="project" value="UniProtKB-UniRule"/>
</dbReference>
<dbReference type="InterPro" id="IPR009000">
    <property type="entry name" value="Transl_B-barrel_sf"/>
</dbReference>
<feature type="domain" description="Tr-type G" evidence="10">
    <location>
        <begin position="14"/>
        <end position="283"/>
    </location>
</feature>
<feature type="binding site" evidence="9">
    <location>
        <begin position="91"/>
        <end position="95"/>
    </location>
    <ligand>
        <name>GTP</name>
        <dbReference type="ChEBI" id="CHEBI:37565"/>
    </ligand>
</feature>
<proteinExistence type="inferred from homology"/>
<dbReference type="Gene3D" id="2.40.30.10">
    <property type="entry name" value="Translation factors"/>
    <property type="match status" value="1"/>
</dbReference>
<evidence type="ECO:0000256" key="8">
    <source>
        <dbReference type="ARBA" id="ARBA00073639"/>
    </source>
</evidence>
<dbReference type="SUPFAM" id="SSF54980">
    <property type="entry name" value="EF-G C-terminal domain-like"/>
    <property type="match status" value="1"/>
</dbReference>
<dbReference type="InterPro" id="IPR038467">
    <property type="entry name" value="RF3_dom_3_sf"/>
</dbReference>
<evidence type="ECO:0000259" key="10">
    <source>
        <dbReference type="PROSITE" id="PS51722"/>
    </source>
</evidence>
<dbReference type="FunFam" id="3.30.70.3280:FF:000001">
    <property type="entry name" value="Peptide chain release factor 3"/>
    <property type="match status" value="1"/>
</dbReference>
<dbReference type="SUPFAM" id="SSF50447">
    <property type="entry name" value="Translation proteins"/>
    <property type="match status" value="1"/>
</dbReference>
<accession>A0A8J2YTZ6</accession>
<dbReference type="FunFam" id="3.40.50.300:FF:000542">
    <property type="entry name" value="Peptide chain release factor 3"/>
    <property type="match status" value="1"/>
</dbReference>
<dbReference type="GO" id="GO:0097216">
    <property type="term" value="F:guanosine tetraphosphate binding"/>
    <property type="evidence" value="ECO:0007669"/>
    <property type="project" value="UniProtKB-ARBA"/>
</dbReference>